<name>A0A6A4EQW4_9STRA</name>
<organism evidence="1 2">
    <name type="scientific">Phytophthora fragariae</name>
    <dbReference type="NCBI Taxonomy" id="53985"/>
    <lineage>
        <taxon>Eukaryota</taxon>
        <taxon>Sar</taxon>
        <taxon>Stramenopiles</taxon>
        <taxon>Oomycota</taxon>
        <taxon>Peronosporomycetes</taxon>
        <taxon>Peronosporales</taxon>
        <taxon>Peronosporaceae</taxon>
        <taxon>Phytophthora</taxon>
    </lineage>
</organism>
<reference evidence="1 2" key="1">
    <citation type="submission" date="2018-08" db="EMBL/GenBank/DDBJ databases">
        <title>Genomic investigation of the strawberry pathogen Phytophthora fragariae indicates pathogenicity is determined by transcriptional variation in three key races.</title>
        <authorList>
            <person name="Adams T.M."/>
            <person name="Armitage A.D."/>
            <person name="Sobczyk M.K."/>
            <person name="Bates H.J."/>
            <person name="Dunwell J.M."/>
            <person name="Nellist C.F."/>
            <person name="Harrison R.J."/>
        </authorList>
    </citation>
    <scope>NUCLEOTIDE SEQUENCE [LARGE SCALE GENOMIC DNA]</scope>
    <source>
        <strain evidence="1 2">A4</strain>
    </source>
</reference>
<protein>
    <submittedName>
        <fullName evidence="1">Uncharacterized protein</fullName>
    </submittedName>
</protein>
<sequence length="135" mass="15232">MLEHRDQSMHCIRFVCVQASTLAIFPAYELLFRAAEGTHYQLFVILLLPALKVAAKNVVLHFAKSLEDMIPVEVIFTADYFNAVYIATWMQSASSVSSVVAITLTDLSQTIFMLYGLQRRTSRILSTLHRTTDTS</sequence>
<dbReference type="AlphaFoldDB" id="A0A6A4EQW4"/>
<dbReference type="Proteomes" id="UP000437068">
    <property type="component" value="Unassembled WGS sequence"/>
</dbReference>
<accession>A0A6A4EQW4</accession>
<evidence type="ECO:0000313" key="1">
    <source>
        <dbReference type="EMBL" id="KAE9330272.1"/>
    </source>
</evidence>
<comment type="caution">
    <text evidence="1">The sequence shown here is derived from an EMBL/GenBank/DDBJ whole genome shotgun (WGS) entry which is preliminary data.</text>
</comment>
<dbReference type="EMBL" id="QXGE01000009">
    <property type="protein sequence ID" value="KAE9330272.1"/>
    <property type="molecule type" value="Genomic_DNA"/>
</dbReference>
<gene>
    <name evidence="1" type="ORF">PF001_g464</name>
</gene>
<evidence type="ECO:0000313" key="2">
    <source>
        <dbReference type="Proteomes" id="UP000437068"/>
    </source>
</evidence>
<proteinExistence type="predicted"/>